<evidence type="ECO:0000313" key="8">
    <source>
        <dbReference type="Proteomes" id="UP000075883"/>
    </source>
</evidence>
<dbReference type="GO" id="GO:0007265">
    <property type="term" value="P:Ras protein signal transduction"/>
    <property type="evidence" value="ECO:0007669"/>
    <property type="project" value="TreeGrafter"/>
</dbReference>
<name>A0A182MK97_9DIPT</name>
<evidence type="ECO:0000313" key="7">
    <source>
        <dbReference type="EnsemblMetazoa" id="ACUA020321-PA"/>
    </source>
</evidence>
<dbReference type="PANTHER" id="PTHR23113">
    <property type="entry name" value="GUANINE NUCLEOTIDE EXCHANGE FACTOR"/>
    <property type="match status" value="1"/>
</dbReference>
<dbReference type="InterPro" id="IPR036964">
    <property type="entry name" value="RASGEF_cat_dom_sf"/>
</dbReference>
<dbReference type="Pfam" id="PF00618">
    <property type="entry name" value="RasGEF_N"/>
    <property type="match status" value="1"/>
</dbReference>
<dbReference type="Pfam" id="PF00617">
    <property type="entry name" value="RasGEF"/>
    <property type="match status" value="1"/>
</dbReference>
<feature type="region of interest" description="Disordered" evidence="4">
    <location>
        <begin position="713"/>
        <end position="819"/>
    </location>
</feature>
<dbReference type="Gene3D" id="1.20.870.10">
    <property type="entry name" value="Son of sevenless (SoS) protein Chain: S domain 1"/>
    <property type="match status" value="1"/>
</dbReference>
<keyword evidence="8" id="KW-1185">Reference proteome</keyword>
<dbReference type="STRING" id="139723.A0A182MK97"/>
<feature type="compositionally biased region" description="Low complexity" evidence="4">
    <location>
        <begin position="731"/>
        <end position="746"/>
    </location>
</feature>
<feature type="region of interest" description="Disordered" evidence="4">
    <location>
        <begin position="574"/>
        <end position="603"/>
    </location>
</feature>
<dbReference type="CDD" id="cd00155">
    <property type="entry name" value="RasGEF"/>
    <property type="match status" value="1"/>
</dbReference>
<dbReference type="SMART" id="SM00147">
    <property type="entry name" value="RasGEF"/>
    <property type="match status" value="1"/>
</dbReference>
<feature type="region of interest" description="Disordered" evidence="4">
    <location>
        <begin position="1"/>
        <end position="52"/>
    </location>
</feature>
<dbReference type="InterPro" id="IPR023578">
    <property type="entry name" value="Ras_GEF_dom_sf"/>
</dbReference>
<sequence length="1247" mass="137775">MLLSTTARKSGKFFRSHSPNSPRGSSGSGSGSGNTGSYGSRKSATDEPSKPVQDLNYHVRQVKNALTHFKDVILKNKLEMLPGNGTVVLESIANVHTALQSYTLNEQSSVFINATNHVYVSLGNLLKLCDEVLLTKEGDDCPSLSKENVKEVVELVENAVNNLVNLANEKLSDRKATISAGNVTAGCAISSTSGTSTNTLQRPAVDVISQRTSLPDIHLTPRERDILEQTSLKTVRASHSTESILRDSSPPPPPKPPLPDRSLEPPPPLPPKRKSHHAKNHSFHDTTTSDCKSTDSTSFHVGGGNSVDAGNGAVGGGNISGNIGLDRMSLRSRSPEDNCSLLSASAGSLDSALNHSREEDELRALTSCSSHASAPAASLGGMVMLGPSTSTHAWEGPTDLVGLPQNSNTSLNRNSNESGFESMYSLRVSRDQQQQQQHMMHYQCAAACVTAHHQQKCAGSSATTSSYMHKSESIVDGITALVVTSGKGFLQQQQPHQSHVLHQHQQQQHFHQKIDTIITQASDEGTVDSKGIEQLTCSTSVNSTATAPGSSGVSNLHLHDVSIDEVGNDDVFPRSGACTSNRPPALPVKTRSHSIKRERHPSQYDNVDEVEFERSAQDSFGNFPMQNSPSYLYSRQQMFHNLPSKHISLIEPRHITRFQDEPPPLPIKKKHIMAYMEIFGSATQNQSEFMRHSVHTYNLAHCEQLSTSSTMSNHSISLSQTMSLSPSRIAPSTVSPPNSPNVSVKPPALPPKRQRINSKTPSIASTPPASPKVFQDQHHYMQHHHHQQSQQIPATINTSPSPSTTSLVSTQSGTGLRPTAGCNQTLDAKTSKNVVAILEQQQPLNLMEELDVSNYLVFKKENEDGPDVKGGHPDALIIHATRVQKSTDAYGEAFITTFRTFISPLELIQKLSHRYTVYHCQMNDAKQKAAKESFSLLVRVVNDLTSPDLSERLLVILMNFDYQLVSAGHLTMAKLLRVKLIEKALIFKQKASLTVQTLSSRALVAQPPTLLDLKSAEIAEQMTLLDAELFQKIEIPEVLIWAQEQCEERSPNLTRFTEHFNKMSYWARTQILSQNDAKDREKHVIKFIKIMKHLRKINNYNSYLALLSALDSAPIRRLEWHKTITEGLKEYCALIDSSSSFRAYRQALAETIPPCIPYIGLVLQDLTFVHIGNPDLLPDGSTNFSKRWQQYHIVVNMKRFKKGSYPFKKNDRIIGFFDNFEYYLDEDAMWQISETIKPRGSRKANVN</sequence>
<dbReference type="AlphaFoldDB" id="A0A182MK97"/>
<evidence type="ECO:0000256" key="4">
    <source>
        <dbReference type="SAM" id="MobiDB-lite"/>
    </source>
</evidence>
<reference evidence="7" key="2">
    <citation type="submission" date="2020-05" db="UniProtKB">
        <authorList>
            <consortium name="EnsemblMetazoa"/>
        </authorList>
    </citation>
    <scope>IDENTIFICATION</scope>
    <source>
        <strain evidence="7">A-37</strain>
    </source>
</reference>
<dbReference type="PROSITE" id="PS50212">
    <property type="entry name" value="RASGEF_NTER"/>
    <property type="match status" value="1"/>
</dbReference>
<dbReference type="PROSITE" id="PS50009">
    <property type="entry name" value="RASGEF_CAT"/>
    <property type="match status" value="1"/>
</dbReference>
<dbReference type="PANTHER" id="PTHR23113:SF224">
    <property type="entry name" value="RAP GUANINE NUCLEOTIDE EXCHANGE FACTOR 1"/>
    <property type="match status" value="1"/>
</dbReference>
<dbReference type="SMART" id="SM00229">
    <property type="entry name" value="RasGEFN"/>
    <property type="match status" value="1"/>
</dbReference>
<feature type="compositionally biased region" description="Basic residues" evidence="4">
    <location>
        <begin position="590"/>
        <end position="599"/>
    </location>
</feature>
<feature type="compositionally biased region" description="Low complexity" evidence="4">
    <location>
        <begin position="788"/>
        <end position="812"/>
    </location>
</feature>
<dbReference type="CDD" id="cd06224">
    <property type="entry name" value="REM"/>
    <property type="match status" value="1"/>
</dbReference>
<feature type="compositionally biased region" description="Low complexity" evidence="4">
    <location>
        <begin position="16"/>
        <end position="25"/>
    </location>
</feature>
<dbReference type="InterPro" id="IPR001895">
    <property type="entry name" value="RASGEF_cat_dom"/>
</dbReference>
<proteinExistence type="predicted"/>
<feature type="compositionally biased region" description="Polar residues" evidence="4">
    <location>
        <begin position="228"/>
        <end position="243"/>
    </location>
</feature>
<dbReference type="InterPro" id="IPR000651">
    <property type="entry name" value="Ras-like_Gua-exchang_fac_N"/>
</dbReference>
<feature type="region of interest" description="Disordered" evidence="4">
    <location>
        <begin position="221"/>
        <end position="297"/>
    </location>
</feature>
<organism evidence="7 8">
    <name type="scientific">Anopheles culicifacies</name>
    <dbReference type="NCBI Taxonomy" id="139723"/>
    <lineage>
        <taxon>Eukaryota</taxon>
        <taxon>Metazoa</taxon>
        <taxon>Ecdysozoa</taxon>
        <taxon>Arthropoda</taxon>
        <taxon>Hexapoda</taxon>
        <taxon>Insecta</taxon>
        <taxon>Pterygota</taxon>
        <taxon>Neoptera</taxon>
        <taxon>Endopterygota</taxon>
        <taxon>Diptera</taxon>
        <taxon>Nematocera</taxon>
        <taxon>Culicoidea</taxon>
        <taxon>Culicidae</taxon>
        <taxon>Anophelinae</taxon>
        <taxon>Anopheles</taxon>
        <taxon>culicifacies species complex</taxon>
    </lineage>
</organism>
<feature type="domain" description="N-terminal Ras-GEF" evidence="6">
    <location>
        <begin position="864"/>
        <end position="985"/>
    </location>
</feature>
<feature type="compositionally biased region" description="Gly residues" evidence="4">
    <location>
        <begin position="26"/>
        <end position="36"/>
    </location>
</feature>
<keyword evidence="1 3" id="KW-0344">Guanine-nucleotide releasing factor</keyword>
<reference evidence="8" key="1">
    <citation type="submission" date="2013-09" db="EMBL/GenBank/DDBJ databases">
        <title>The Genome Sequence of Anopheles culicifacies species A.</title>
        <authorList>
            <consortium name="The Broad Institute Genomics Platform"/>
            <person name="Neafsey D.E."/>
            <person name="Besansky N."/>
            <person name="Howell P."/>
            <person name="Walton C."/>
            <person name="Young S.K."/>
            <person name="Zeng Q."/>
            <person name="Gargeya S."/>
            <person name="Fitzgerald M."/>
            <person name="Haas B."/>
            <person name="Abouelleil A."/>
            <person name="Allen A.W."/>
            <person name="Alvarado L."/>
            <person name="Arachchi H.M."/>
            <person name="Berlin A.M."/>
            <person name="Chapman S.B."/>
            <person name="Gainer-Dewar J."/>
            <person name="Goldberg J."/>
            <person name="Griggs A."/>
            <person name="Gujja S."/>
            <person name="Hansen M."/>
            <person name="Howarth C."/>
            <person name="Imamovic A."/>
            <person name="Ireland A."/>
            <person name="Larimer J."/>
            <person name="McCowan C."/>
            <person name="Murphy C."/>
            <person name="Pearson M."/>
            <person name="Poon T.W."/>
            <person name="Priest M."/>
            <person name="Roberts A."/>
            <person name="Saif S."/>
            <person name="Shea T."/>
            <person name="Sisk P."/>
            <person name="Sykes S."/>
            <person name="Wortman J."/>
            <person name="Nusbaum C."/>
            <person name="Birren B."/>
        </authorList>
    </citation>
    <scope>NUCLEOTIDE SEQUENCE [LARGE SCALE GENOMIC DNA]</scope>
    <source>
        <strain evidence="8">A-37</strain>
    </source>
</reference>
<dbReference type="GO" id="GO:0005886">
    <property type="term" value="C:plasma membrane"/>
    <property type="evidence" value="ECO:0007669"/>
    <property type="project" value="TreeGrafter"/>
</dbReference>
<dbReference type="Proteomes" id="UP000075883">
    <property type="component" value="Unassembled WGS sequence"/>
</dbReference>
<dbReference type="EMBL" id="AXCM01000148">
    <property type="status" value="NOT_ANNOTATED_CDS"/>
    <property type="molecule type" value="Genomic_DNA"/>
</dbReference>
<evidence type="ECO:0000259" key="6">
    <source>
        <dbReference type="PROSITE" id="PS50212"/>
    </source>
</evidence>
<dbReference type="SUPFAM" id="SSF48366">
    <property type="entry name" value="Ras GEF"/>
    <property type="match status" value="1"/>
</dbReference>
<dbReference type="VEuPathDB" id="VectorBase:ACUA020321"/>
<dbReference type="FunFam" id="1.10.840.10:FF:000009">
    <property type="entry name" value="rap guanine nucleotide exchange factor 1"/>
    <property type="match status" value="1"/>
</dbReference>
<dbReference type="Gene3D" id="1.10.840.10">
    <property type="entry name" value="Ras guanine-nucleotide exchange factors catalytic domain"/>
    <property type="match status" value="1"/>
</dbReference>
<feature type="domain" description="Ras-GEF" evidence="5">
    <location>
        <begin position="1014"/>
        <end position="1239"/>
    </location>
</feature>
<dbReference type="EnsemblMetazoa" id="ACUA020321-RA">
    <property type="protein sequence ID" value="ACUA020321-PA"/>
    <property type="gene ID" value="ACUA020321"/>
</dbReference>
<feature type="compositionally biased region" description="Basic residues" evidence="4">
    <location>
        <begin position="271"/>
        <end position="281"/>
    </location>
</feature>
<dbReference type="InterPro" id="IPR008937">
    <property type="entry name" value="Ras-like_GEF"/>
</dbReference>
<protein>
    <recommendedName>
        <fullName evidence="2">CRK SH3-binding GNRP</fullName>
    </recommendedName>
</protein>
<feature type="compositionally biased region" description="Low complexity" evidence="4">
    <location>
        <begin position="285"/>
        <end position="297"/>
    </location>
</feature>
<dbReference type="GO" id="GO:0005085">
    <property type="term" value="F:guanyl-nucleotide exchange factor activity"/>
    <property type="evidence" value="ECO:0007669"/>
    <property type="project" value="UniProtKB-KW"/>
</dbReference>
<accession>A0A182MK97</accession>
<feature type="compositionally biased region" description="Low complexity" evidence="4">
    <location>
        <begin position="758"/>
        <end position="767"/>
    </location>
</feature>
<evidence type="ECO:0000256" key="1">
    <source>
        <dbReference type="ARBA" id="ARBA00022658"/>
    </source>
</evidence>
<evidence type="ECO:0000259" key="5">
    <source>
        <dbReference type="PROSITE" id="PS50009"/>
    </source>
</evidence>
<evidence type="ECO:0000256" key="3">
    <source>
        <dbReference type="PROSITE-ProRule" id="PRU00168"/>
    </source>
</evidence>
<evidence type="ECO:0000256" key="2">
    <source>
        <dbReference type="ARBA" id="ARBA00083313"/>
    </source>
</evidence>
<feature type="compositionally biased region" description="Pro residues" evidence="4">
    <location>
        <begin position="249"/>
        <end position="270"/>
    </location>
</feature>